<comment type="similarity">
    <text evidence="1">Belongs to the BlaI transcriptional regulatory family.</text>
</comment>
<keyword evidence="3" id="KW-0238">DNA-binding</keyword>
<evidence type="ECO:0000256" key="4">
    <source>
        <dbReference type="ARBA" id="ARBA00023163"/>
    </source>
</evidence>
<evidence type="ECO:0000313" key="6">
    <source>
        <dbReference type="Proteomes" id="UP001596310"/>
    </source>
</evidence>
<dbReference type="InterPro" id="IPR036388">
    <property type="entry name" value="WH-like_DNA-bd_sf"/>
</dbReference>
<dbReference type="SUPFAM" id="SSF46785">
    <property type="entry name" value="Winged helix' DNA-binding domain"/>
    <property type="match status" value="1"/>
</dbReference>
<dbReference type="InterPro" id="IPR005650">
    <property type="entry name" value="BlaI_family"/>
</dbReference>
<keyword evidence="6" id="KW-1185">Reference proteome</keyword>
<dbReference type="Pfam" id="PF03965">
    <property type="entry name" value="Penicillinase_R"/>
    <property type="match status" value="1"/>
</dbReference>
<dbReference type="InterPro" id="IPR036390">
    <property type="entry name" value="WH_DNA-bd_sf"/>
</dbReference>
<comment type="caution">
    <text evidence="5">The sequence shown here is derived from an EMBL/GenBank/DDBJ whole genome shotgun (WGS) entry which is preliminary data.</text>
</comment>
<dbReference type="EMBL" id="JBHSSM010000007">
    <property type="protein sequence ID" value="MFC6314456.1"/>
    <property type="molecule type" value="Genomic_DNA"/>
</dbReference>
<dbReference type="RefSeq" id="WP_125601434.1">
    <property type="nucleotide sequence ID" value="NZ_JBHSSM010000007.1"/>
</dbReference>
<evidence type="ECO:0000313" key="5">
    <source>
        <dbReference type="EMBL" id="MFC6314456.1"/>
    </source>
</evidence>
<sequence length="120" mass="13421">MKKYSFTKRELQVLQILWGSENALSAKEIAGAEPGLSQNTVLTVLKKLLASKFVETSGVTYSGTVLARQFTAVLPKEEYLESLVSRQEMMKVVSNFIGDSSDNELDALEAYIKEKRQDNK</sequence>
<evidence type="ECO:0000256" key="3">
    <source>
        <dbReference type="ARBA" id="ARBA00023125"/>
    </source>
</evidence>
<reference evidence="6" key="1">
    <citation type="journal article" date="2019" name="Int. J. Syst. Evol. Microbiol.">
        <title>The Global Catalogue of Microorganisms (GCM) 10K type strain sequencing project: providing services to taxonomists for standard genome sequencing and annotation.</title>
        <authorList>
            <consortium name="The Broad Institute Genomics Platform"/>
            <consortium name="The Broad Institute Genome Sequencing Center for Infectious Disease"/>
            <person name="Wu L."/>
            <person name="Ma J."/>
        </authorList>
    </citation>
    <scope>NUCLEOTIDE SEQUENCE [LARGE SCALE GENOMIC DNA]</scope>
    <source>
        <strain evidence="6">CCM 8897</strain>
    </source>
</reference>
<protein>
    <submittedName>
        <fullName evidence="5">BlaI/MecI/CopY family transcriptional regulator</fullName>
    </submittedName>
</protein>
<keyword evidence="4" id="KW-0804">Transcription</keyword>
<proteinExistence type="inferred from homology"/>
<keyword evidence="2" id="KW-0805">Transcription regulation</keyword>
<dbReference type="Proteomes" id="UP001596310">
    <property type="component" value="Unassembled WGS sequence"/>
</dbReference>
<evidence type="ECO:0000256" key="2">
    <source>
        <dbReference type="ARBA" id="ARBA00023015"/>
    </source>
</evidence>
<evidence type="ECO:0000256" key="1">
    <source>
        <dbReference type="ARBA" id="ARBA00011046"/>
    </source>
</evidence>
<name>A0ABW1UL50_9LACO</name>
<gene>
    <name evidence="5" type="ORF">ACFQHW_02600</name>
</gene>
<accession>A0ABW1UL50</accession>
<organism evidence="5 6">
    <name type="scientific">Lapidilactobacillus achengensis</name>
    <dbReference type="NCBI Taxonomy" id="2486000"/>
    <lineage>
        <taxon>Bacteria</taxon>
        <taxon>Bacillati</taxon>
        <taxon>Bacillota</taxon>
        <taxon>Bacilli</taxon>
        <taxon>Lactobacillales</taxon>
        <taxon>Lactobacillaceae</taxon>
        <taxon>Lapidilactobacillus</taxon>
    </lineage>
</organism>
<dbReference type="Gene3D" id="1.10.10.10">
    <property type="entry name" value="Winged helix-like DNA-binding domain superfamily/Winged helix DNA-binding domain"/>
    <property type="match status" value="1"/>
</dbReference>